<dbReference type="InterPro" id="IPR020472">
    <property type="entry name" value="WD40_PAC1"/>
</dbReference>
<evidence type="ECO:0000256" key="4">
    <source>
        <dbReference type="SAM" id="SignalP"/>
    </source>
</evidence>
<dbReference type="CDD" id="cd00200">
    <property type="entry name" value="WD40"/>
    <property type="match status" value="1"/>
</dbReference>
<dbReference type="Gene3D" id="3.40.50.1460">
    <property type="match status" value="1"/>
</dbReference>
<dbReference type="PANTHER" id="PTHR19848:SF8">
    <property type="entry name" value="F-BOX AND WD REPEAT DOMAIN CONTAINING 7"/>
    <property type="match status" value="1"/>
</dbReference>
<accession>A0A1I1MWX3</accession>
<dbReference type="GO" id="GO:0004197">
    <property type="term" value="F:cysteine-type endopeptidase activity"/>
    <property type="evidence" value="ECO:0007669"/>
    <property type="project" value="InterPro"/>
</dbReference>
<evidence type="ECO:0000256" key="3">
    <source>
        <dbReference type="PROSITE-ProRule" id="PRU00221"/>
    </source>
</evidence>
<dbReference type="InterPro" id="IPR019775">
    <property type="entry name" value="WD40_repeat_CS"/>
</dbReference>
<sequence>MKDNILLLLLSLLVTRVGAQQLDINTGGHKASVRQVLTTLDGKYLLSAGEDKTIKLWNAQTGNVAEEIRGQTGADNAGKIYTLALSPDNKLLAAGGWLGSAPDSVGIIRIYDFPSRKLIGLLQGVHRDVVLTLAFTSDGQELISGAADQTVAIWSMKTRKLVRSLVGHTSEVRGVCTFGDRIVSVGQDQKICLWRKSDGKLLRRSDGKATLESVVYSPALARILVGNADGELLVLDNQLTERQRIQNGTVPLGLAVSPNGQRVICGIYGGNAASNVYQSLRDTTFVKIATFGKNLNTAKAVAFLSNDMIVTAGGYNQELLVWQANDKGGGKLLSELGGKGRINWGVGLNGTRIGYANTYTDERGQSTLTSVFDWKNQGITAVTPVEKFGQLPVASGDYSLVTDSDGTGEAKLLTLMHKGKAVATIRRDDTDGFRHNVWGFLPDGKLFLSGGAKGVLKAYNLKGQEVAQLRGHQDEIWGLGASADGKRLVSGSADQTIRIWNTASFLTSKLTEPLASLFIGTDGEWVMWHPTGYYDASPDGEKYIGWLVNRGALSNADYYPVANYREAFYNPELIQKVLETGNLEASLVAVNEKRRDIKAMSPPQFRWIEPTAEVVVSTELFTLRAEVLSETAVDQIKVLLNGRPVAEERGLKTGSTAKATAVERTIKLLEGDNELRIFAKNKDAEALSERKLITYVPAVKKAINNRTLYVLAIGISKYNDPSVSLHYADKDADALSASLLGQKGGLFNEVKVTTLTNEKATAREIRKALQKLTRDVTQNDMAIISIASHGVNGTGKDFYIVPSDVELDNLEATAIRDEDIRHSIENMPCKVLVFLDACHSGSFGKTQVATRALTTSMDEVVRDFTSAGVGATVFASSTGNEKSQESDEWKHGAFTKALLDGLDGKADYDHNGVIYTKELDAYITQRVKELTGGTQHPRTYNTADINDFPIYIIK</sequence>
<dbReference type="AlphaFoldDB" id="A0A1I1MWX3"/>
<dbReference type="InterPro" id="IPR011600">
    <property type="entry name" value="Pept_C14_caspase"/>
</dbReference>
<dbReference type="Gene3D" id="2.130.10.10">
    <property type="entry name" value="YVTN repeat-like/Quinoprotein amine dehydrogenase"/>
    <property type="match status" value="3"/>
</dbReference>
<evidence type="ECO:0000313" key="7">
    <source>
        <dbReference type="Proteomes" id="UP000198598"/>
    </source>
</evidence>
<dbReference type="PROSITE" id="PS00678">
    <property type="entry name" value="WD_REPEATS_1"/>
    <property type="match status" value="1"/>
</dbReference>
<protein>
    <submittedName>
        <fullName evidence="6">WD40 repeat</fullName>
    </submittedName>
</protein>
<dbReference type="PANTHER" id="PTHR19848">
    <property type="entry name" value="WD40 REPEAT PROTEIN"/>
    <property type="match status" value="1"/>
</dbReference>
<keyword evidence="7" id="KW-1185">Reference proteome</keyword>
<dbReference type="EMBL" id="FOLQ01000002">
    <property type="protein sequence ID" value="SFC87063.1"/>
    <property type="molecule type" value="Genomic_DNA"/>
</dbReference>
<keyword evidence="2" id="KW-0677">Repeat</keyword>
<dbReference type="InterPro" id="IPR001680">
    <property type="entry name" value="WD40_rpt"/>
</dbReference>
<feature type="signal peptide" evidence="4">
    <location>
        <begin position="1"/>
        <end position="19"/>
    </location>
</feature>
<feature type="repeat" description="WD" evidence="3">
    <location>
        <begin position="123"/>
        <end position="164"/>
    </location>
</feature>
<dbReference type="Proteomes" id="UP000198598">
    <property type="component" value="Unassembled WGS sequence"/>
</dbReference>
<name>A0A1I1MWX3_9BACT</name>
<feature type="domain" description="Peptidase C14 caspase" evidence="5">
    <location>
        <begin position="710"/>
        <end position="941"/>
    </location>
</feature>
<dbReference type="InterPro" id="IPR029030">
    <property type="entry name" value="Caspase-like_dom_sf"/>
</dbReference>
<dbReference type="Pfam" id="PF00400">
    <property type="entry name" value="WD40"/>
    <property type="match status" value="4"/>
</dbReference>
<reference evidence="6 7" key="1">
    <citation type="submission" date="2016-10" db="EMBL/GenBank/DDBJ databases">
        <authorList>
            <person name="de Groot N.N."/>
        </authorList>
    </citation>
    <scope>NUCLEOTIDE SEQUENCE [LARGE SCALE GENOMIC DNA]</scope>
    <source>
        <strain evidence="6 7">DSM 26130</strain>
    </source>
</reference>
<dbReference type="InterPro" id="IPR015943">
    <property type="entry name" value="WD40/YVTN_repeat-like_dom_sf"/>
</dbReference>
<dbReference type="GO" id="GO:0006508">
    <property type="term" value="P:proteolysis"/>
    <property type="evidence" value="ECO:0007669"/>
    <property type="project" value="InterPro"/>
</dbReference>
<dbReference type="Pfam" id="PF00656">
    <property type="entry name" value="Peptidase_C14"/>
    <property type="match status" value="1"/>
</dbReference>
<feature type="repeat" description="WD" evidence="3">
    <location>
        <begin position="469"/>
        <end position="501"/>
    </location>
</feature>
<proteinExistence type="predicted"/>
<evidence type="ECO:0000256" key="1">
    <source>
        <dbReference type="ARBA" id="ARBA00022574"/>
    </source>
</evidence>
<keyword evidence="1 3" id="KW-0853">WD repeat</keyword>
<dbReference type="PRINTS" id="PR00320">
    <property type="entry name" value="GPROTEINBRPT"/>
</dbReference>
<dbReference type="SMART" id="SM00320">
    <property type="entry name" value="WD40"/>
    <property type="match status" value="8"/>
</dbReference>
<gene>
    <name evidence="6" type="ORF">SAMN05216167_102650</name>
</gene>
<feature type="repeat" description="WD" evidence="3">
    <location>
        <begin position="26"/>
        <end position="67"/>
    </location>
</feature>
<dbReference type="OrthoDB" id="1492850at2"/>
<dbReference type="PROSITE" id="PS50082">
    <property type="entry name" value="WD_REPEATS_2"/>
    <property type="match status" value="3"/>
</dbReference>
<evidence type="ECO:0000256" key="2">
    <source>
        <dbReference type="ARBA" id="ARBA00022737"/>
    </source>
</evidence>
<dbReference type="STRING" id="662367.SAMN05216167_102650"/>
<evidence type="ECO:0000259" key="5">
    <source>
        <dbReference type="Pfam" id="PF00656"/>
    </source>
</evidence>
<dbReference type="PROSITE" id="PS50294">
    <property type="entry name" value="WD_REPEATS_REGION"/>
    <property type="match status" value="3"/>
</dbReference>
<dbReference type="SUPFAM" id="SSF52129">
    <property type="entry name" value="Caspase-like"/>
    <property type="match status" value="1"/>
</dbReference>
<keyword evidence="4" id="KW-0732">Signal</keyword>
<dbReference type="InterPro" id="IPR036322">
    <property type="entry name" value="WD40_repeat_dom_sf"/>
</dbReference>
<feature type="chain" id="PRO_5011458332" evidence="4">
    <location>
        <begin position="20"/>
        <end position="954"/>
    </location>
</feature>
<dbReference type="SUPFAM" id="SSF50978">
    <property type="entry name" value="WD40 repeat-like"/>
    <property type="match status" value="1"/>
</dbReference>
<organism evidence="6 7">
    <name type="scientific">Spirosoma endophyticum</name>
    <dbReference type="NCBI Taxonomy" id="662367"/>
    <lineage>
        <taxon>Bacteria</taxon>
        <taxon>Pseudomonadati</taxon>
        <taxon>Bacteroidota</taxon>
        <taxon>Cytophagia</taxon>
        <taxon>Cytophagales</taxon>
        <taxon>Cytophagaceae</taxon>
        <taxon>Spirosoma</taxon>
    </lineage>
</organism>
<dbReference type="SUPFAM" id="SSF101908">
    <property type="entry name" value="Putative isomerase YbhE"/>
    <property type="match status" value="1"/>
</dbReference>
<dbReference type="RefSeq" id="WP_093824787.1">
    <property type="nucleotide sequence ID" value="NZ_FOLQ01000002.1"/>
</dbReference>
<evidence type="ECO:0000313" key="6">
    <source>
        <dbReference type="EMBL" id="SFC87063.1"/>
    </source>
</evidence>